<sequence length="380" mass="41309">MVADWTYLIRPQLETYGMSYVTLIPYLRNALQRILAVGLRLEEDWERAKARTVQTLGAAPVNAVLVPVKQTPNLTPKDREAAAHLLARLRQVEDTPAPSSSTAHSLSSATVPSRANAPEAADKDADSDPRTPLADLISRHSKGALTGSVVAGKIRPDIKRPAAAPTHDFSTSRDIFLFQPVWESLKFHRSDADLQLVGRLFGTSETMPPSITPEHNVVCRKGICRVYAAMLREEQREKERQEREKARAEAKAKREKAQRKKDRNPPFGFKPLPSSESRFPTSLTLESPPPAPPSGRARAVVRCSCAPSAPQTRRAAACAVSVSVRPEANARAPSARRACAVPAPVSCPGSQRPCHPTASRGDGEGDEWDSASEVGGERMG</sequence>
<evidence type="ECO:0000313" key="2">
    <source>
        <dbReference type="Proteomes" id="UP001144978"/>
    </source>
</evidence>
<name>A0ACC1MJ65_9APHY</name>
<accession>A0ACC1MJ65</accession>
<comment type="caution">
    <text evidence="1">The sequence shown here is derived from an EMBL/GenBank/DDBJ whole genome shotgun (WGS) entry which is preliminary data.</text>
</comment>
<organism evidence="1 2">
    <name type="scientific">Trametes sanguinea</name>
    <dbReference type="NCBI Taxonomy" id="158606"/>
    <lineage>
        <taxon>Eukaryota</taxon>
        <taxon>Fungi</taxon>
        <taxon>Dikarya</taxon>
        <taxon>Basidiomycota</taxon>
        <taxon>Agaricomycotina</taxon>
        <taxon>Agaricomycetes</taxon>
        <taxon>Polyporales</taxon>
        <taxon>Polyporaceae</taxon>
        <taxon>Trametes</taxon>
    </lineage>
</organism>
<dbReference type="EMBL" id="JANSHE010006442">
    <property type="protein sequence ID" value="KAJ2967062.1"/>
    <property type="molecule type" value="Genomic_DNA"/>
</dbReference>
<protein>
    <submittedName>
        <fullName evidence="1">Uncharacterized protein</fullName>
    </submittedName>
</protein>
<gene>
    <name evidence="1" type="ORF">NUW54_g13621</name>
</gene>
<keyword evidence="2" id="KW-1185">Reference proteome</keyword>
<evidence type="ECO:0000313" key="1">
    <source>
        <dbReference type="EMBL" id="KAJ2967062.1"/>
    </source>
</evidence>
<proteinExistence type="predicted"/>
<dbReference type="Proteomes" id="UP001144978">
    <property type="component" value="Unassembled WGS sequence"/>
</dbReference>
<reference evidence="1" key="1">
    <citation type="submission" date="2022-08" db="EMBL/GenBank/DDBJ databases">
        <title>Genome Sequence of Pycnoporus sanguineus.</title>
        <authorList>
            <person name="Buettner E."/>
        </authorList>
    </citation>
    <scope>NUCLEOTIDE SEQUENCE</scope>
    <source>
        <strain evidence="1">CG-C14</strain>
    </source>
</reference>